<dbReference type="InterPro" id="IPR018045">
    <property type="entry name" value="S04_transporter_CS"/>
</dbReference>
<feature type="transmembrane region" description="Helical" evidence="6">
    <location>
        <begin position="465"/>
        <end position="485"/>
    </location>
</feature>
<feature type="transmembrane region" description="Helical" evidence="6">
    <location>
        <begin position="232"/>
        <end position="255"/>
    </location>
</feature>
<evidence type="ECO:0000313" key="8">
    <source>
        <dbReference type="EMBL" id="SCV00265.1"/>
    </source>
</evidence>
<dbReference type="InterPro" id="IPR002645">
    <property type="entry name" value="STAS_dom"/>
</dbReference>
<keyword evidence="2 6" id="KW-0812">Transmembrane</keyword>
<evidence type="ECO:0000256" key="1">
    <source>
        <dbReference type="ARBA" id="ARBA00004141"/>
    </source>
</evidence>
<feature type="transmembrane region" description="Helical" evidence="6">
    <location>
        <begin position="205"/>
        <end position="225"/>
    </location>
</feature>
<dbReference type="AlphaFoldDB" id="A0A1G4K8A3"/>
<evidence type="ECO:0000256" key="2">
    <source>
        <dbReference type="ARBA" id="ARBA00022692"/>
    </source>
</evidence>
<proteinExistence type="predicted"/>
<feature type="compositionally biased region" description="Basic and acidic residues" evidence="5">
    <location>
        <begin position="36"/>
        <end position="49"/>
    </location>
</feature>
<feature type="domain" description="STAS" evidence="7">
    <location>
        <begin position="756"/>
        <end position="841"/>
    </location>
</feature>
<dbReference type="Gene3D" id="3.30.750.24">
    <property type="entry name" value="STAS domain"/>
    <property type="match status" value="1"/>
</dbReference>
<evidence type="ECO:0000313" key="9">
    <source>
        <dbReference type="Proteomes" id="UP000191144"/>
    </source>
</evidence>
<name>A0A1G4K8A3_9SACH</name>
<dbReference type="PROSITE" id="PS50801">
    <property type="entry name" value="STAS"/>
    <property type="match status" value="1"/>
</dbReference>
<evidence type="ECO:0000256" key="5">
    <source>
        <dbReference type="SAM" id="MobiDB-lite"/>
    </source>
</evidence>
<keyword evidence="3 6" id="KW-1133">Transmembrane helix</keyword>
<gene>
    <name evidence="8" type="ORF">LAME_0G08592G</name>
</gene>
<keyword evidence="4 6" id="KW-0472">Membrane</keyword>
<organism evidence="8 9">
    <name type="scientific">Lachancea meyersii CBS 8951</name>
    <dbReference type="NCBI Taxonomy" id="1266667"/>
    <lineage>
        <taxon>Eukaryota</taxon>
        <taxon>Fungi</taxon>
        <taxon>Dikarya</taxon>
        <taxon>Ascomycota</taxon>
        <taxon>Saccharomycotina</taxon>
        <taxon>Saccharomycetes</taxon>
        <taxon>Saccharomycetales</taxon>
        <taxon>Saccharomycetaceae</taxon>
        <taxon>Lachancea</taxon>
    </lineage>
</organism>
<dbReference type="InterPro" id="IPR011547">
    <property type="entry name" value="SLC26A/SulP_dom"/>
</dbReference>
<evidence type="ECO:0000256" key="3">
    <source>
        <dbReference type="ARBA" id="ARBA00022989"/>
    </source>
</evidence>
<evidence type="ECO:0000256" key="4">
    <source>
        <dbReference type="ARBA" id="ARBA00023136"/>
    </source>
</evidence>
<dbReference type="GO" id="GO:0016020">
    <property type="term" value="C:membrane"/>
    <property type="evidence" value="ECO:0007669"/>
    <property type="project" value="UniProtKB-SubCell"/>
</dbReference>
<dbReference type="InterPro" id="IPR036513">
    <property type="entry name" value="STAS_dom_sf"/>
</dbReference>
<feature type="transmembrane region" description="Helical" evidence="6">
    <location>
        <begin position="520"/>
        <end position="535"/>
    </location>
</feature>
<evidence type="ECO:0000259" key="7">
    <source>
        <dbReference type="PROSITE" id="PS50801"/>
    </source>
</evidence>
<dbReference type="NCBIfam" id="TIGR00815">
    <property type="entry name" value="sulP"/>
    <property type="match status" value="1"/>
</dbReference>
<dbReference type="GO" id="GO:0008271">
    <property type="term" value="F:secondary active sulfate transmembrane transporter activity"/>
    <property type="evidence" value="ECO:0007669"/>
    <property type="project" value="InterPro"/>
</dbReference>
<feature type="region of interest" description="Disordered" evidence="5">
    <location>
        <begin position="1"/>
        <end position="54"/>
    </location>
</feature>
<reference evidence="9" key="1">
    <citation type="submission" date="2016-03" db="EMBL/GenBank/DDBJ databases">
        <authorList>
            <person name="Devillers Hugo."/>
        </authorList>
    </citation>
    <scope>NUCLEOTIDE SEQUENCE [LARGE SCALE GENOMIC DNA]</scope>
</reference>
<feature type="transmembrane region" description="Helical" evidence="6">
    <location>
        <begin position="330"/>
        <end position="356"/>
    </location>
</feature>
<dbReference type="PROSITE" id="PS01130">
    <property type="entry name" value="SLC26A"/>
    <property type="match status" value="1"/>
</dbReference>
<dbReference type="PANTHER" id="PTHR11814">
    <property type="entry name" value="SULFATE TRANSPORTER"/>
    <property type="match status" value="1"/>
</dbReference>
<dbReference type="InterPro" id="IPR001902">
    <property type="entry name" value="SLC26A/SulP_fam"/>
</dbReference>
<comment type="subcellular location">
    <subcellularLocation>
        <location evidence="1">Membrane</location>
        <topology evidence="1">Multi-pass membrane protein</topology>
    </subcellularLocation>
</comment>
<dbReference type="Proteomes" id="UP000191144">
    <property type="component" value="Chromosome G"/>
</dbReference>
<dbReference type="OrthoDB" id="288203at2759"/>
<dbReference type="Pfam" id="PF00916">
    <property type="entry name" value="Sulfate_transp"/>
    <property type="match status" value="1"/>
</dbReference>
<feature type="transmembrane region" description="Helical" evidence="6">
    <location>
        <begin position="292"/>
        <end position="309"/>
    </location>
</feature>
<sequence length="883" mass="96578">MSDLDALEAEFGRGKEEETRTTAARADAESFELEDGAIKPKKTDKDGKNRGYNNYNNHNNYGSYGHPGLDNITQISAYEEPTVGLADWFNAKLKPYLSSGHVATYLRSLFPVLGWIHHYNLRWLYQDVVAGITVGCVLVPQSMSYAQIATLPPQFGLYSSFVGAFIYSFFATSKDVCIGPVAVMSLQTAKVVSAVLAKLPDDSGITGPVIATALALLCGIISTGLGLLRLGFLVELISTTAVGGFMTGSAVNIIAGQVPALMGYNKKVNTRTSTYKVIISTLKHLPDTKLDAAFGLVPLIILYAWKWICNSGGPRLVERYCRRQRTAKAWGGFFFYAQALRNAVVIIVCTAIAWGISHKRMKNPPISLLGKVPSGLKDVGVMELPDGLLAKIAPELPASVIVLLLEHIAISKAFGRVNDYRVVPDQELIAIGATNLIGTFFNAYPATGSFSRSALKAKCNVSTPLSGLFSGACVLVAIYCLTSAFRFIPKATLSAVIIHAVSDLVASYQTTWSFYRTNPLDFICFLVTVLISVFSSIENGIYFAMCWSVAALLWKVAFPSGQFLGRVEVAEVVNPVVSSDENSSLNDGRLDSLSGSYSDVWPDAKLQVKTDIEAAGSGSLTDELAKHNTTLRNSSNPGVKFHTKWVPFDAYNRETNPGVSVLPPPPGVIVFRPSESWTYVNCSRQYNVIFDEVTRVTRRGRVAVARSNSNKKWNDPGEWTPPRFLQKFLKNKKRNTADGYDDNGAFVERDERPVLRVIAMDWSQVAQADSTGLQTLVDLRKAVSKYADRQVEFHFSGIISPWIKRGLINVGFGTVNAEYADESLLAGHSSYHVLRAAPTTATDPIDQDQTDQNAIFTATGTNTPFFHLEMPDFSQWDLAEASL</sequence>
<dbReference type="EMBL" id="LT598484">
    <property type="protein sequence ID" value="SCV00265.1"/>
    <property type="molecule type" value="Genomic_DNA"/>
</dbReference>
<keyword evidence="9" id="KW-1185">Reference proteome</keyword>
<feature type="compositionally biased region" description="Basic and acidic residues" evidence="5">
    <location>
        <begin position="10"/>
        <end position="20"/>
    </location>
</feature>
<feature type="transmembrane region" description="Helical" evidence="6">
    <location>
        <begin position="428"/>
        <end position="444"/>
    </location>
</feature>
<protein>
    <submittedName>
        <fullName evidence="8">LAME_0G08592g1_1</fullName>
    </submittedName>
</protein>
<evidence type="ECO:0000256" key="6">
    <source>
        <dbReference type="SAM" id="Phobius"/>
    </source>
</evidence>
<accession>A0A1G4K8A3</accession>